<organism evidence="1 2">
    <name type="scientific">Dibothriocephalus latus</name>
    <name type="common">Fish tapeworm</name>
    <name type="synonym">Diphyllobothrium latum</name>
    <dbReference type="NCBI Taxonomy" id="60516"/>
    <lineage>
        <taxon>Eukaryota</taxon>
        <taxon>Metazoa</taxon>
        <taxon>Spiralia</taxon>
        <taxon>Lophotrochozoa</taxon>
        <taxon>Platyhelminthes</taxon>
        <taxon>Cestoda</taxon>
        <taxon>Eucestoda</taxon>
        <taxon>Diphyllobothriidea</taxon>
        <taxon>Diphyllobothriidae</taxon>
        <taxon>Dibothriocephalus</taxon>
    </lineage>
</organism>
<reference evidence="1 2" key="1">
    <citation type="submission" date="2018-11" db="EMBL/GenBank/DDBJ databases">
        <authorList>
            <consortium name="Pathogen Informatics"/>
        </authorList>
    </citation>
    <scope>NUCLEOTIDE SEQUENCE [LARGE SCALE GENOMIC DNA]</scope>
</reference>
<dbReference type="Proteomes" id="UP000281553">
    <property type="component" value="Unassembled WGS sequence"/>
</dbReference>
<protein>
    <submittedName>
        <fullName evidence="1">Uncharacterized protein</fullName>
    </submittedName>
</protein>
<gene>
    <name evidence="1" type="ORF">DILT_LOCUS15679</name>
</gene>
<dbReference type="OrthoDB" id="6058203at2759"/>
<evidence type="ECO:0000313" key="1">
    <source>
        <dbReference type="EMBL" id="VDN31074.1"/>
    </source>
</evidence>
<dbReference type="InterPro" id="IPR036116">
    <property type="entry name" value="FN3_sf"/>
</dbReference>
<keyword evidence="2" id="KW-1185">Reference proteome</keyword>
<proteinExistence type="predicted"/>
<evidence type="ECO:0000313" key="2">
    <source>
        <dbReference type="Proteomes" id="UP000281553"/>
    </source>
</evidence>
<sequence>MAVPADAGVWSFLRVQSAPFHLTLTNLQPATEYRVYAWAPSVDGTDFQGATTAIWTCPKPFATSPNFRIDPLLRRKPSDTSVEVFYPNVSGYTGGLITDYYLAISPGHVGLVIAPVPPSGGPEGALQFLPCMISRSPSCHLLF</sequence>
<name>A0A3P7MN74_DIBLA</name>
<dbReference type="EMBL" id="UYRU01080459">
    <property type="protein sequence ID" value="VDN31074.1"/>
    <property type="molecule type" value="Genomic_DNA"/>
</dbReference>
<accession>A0A3P7MN74</accession>
<dbReference type="SUPFAM" id="SSF49265">
    <property type="entry name" value="Fibronectin type III"/>
    <property type="match status" value="1"/>
</dbReference>
<dbReference type="AlphaFoldDB" id="A0A3P7MN74"/>